<gene>
    <name evidence="2" type="ORF">GJB61_24220</name>
</gene>
<feature type="chain" id="PRO_5038843170" evidence="1">
    <location>
        <begin position="20"/>
        <end position="134"/>
    </location>
</feature>
<feature type="signal peptide" evidence="1">
    <location>
        <begin position="1"/>
        <end position="19"/>
    </location>
</feature>
<dbReference type="AlphaFoldDB" id="A0A7X2H9V1"/>
<comment type="caution">
    <text evidence="2">The sequence shown here is derived from an EMBL/GenBank/DDBJ whole genome shotgun (WGS) entry which is preliminary data.</text>
</comment>
<dbReference type="RefSeq" id="WP_154121587.1">
    <property type="nucleotide sequence ID" value="NZ_WJXB01000012.1"/>
</dbReference>
<accession>A0A7X2H9V1</accession>
<evidence type="ECO:0000256" key="1">
    <source>
        <dbReference type="SAM" id="SignalP"/>
    </source>
</evidence>
<organism evidence="2 3">
    <name type="scientific">Paenibacillus monticola</name>
    <dbReference type="NCBI Taxonomy" id="2666075"/>
    <lineage>
        <taxon>Bacteria</taxon>
        <taxon>Bacillati</taxon>
        <taxon>Bacillota</taxon>
        <taxon>Bacilli</taxon>
        <taxon>Bacillales</taxon>
        <taxon>Paenibacillaceae</taxon>
        <taxon>Paenibacillus</taxon>
    </lineage>
</organism>
<keyword evidence="1" id="KW-0732">Signal</keyword>
<protein>
    <submittedName>
        <fullName evidence="2">Uncharacterized protein</fullName>
    </submittedName>
</protein>
<dbReference type="EMBL" id="WJXB01000012">
    <property type="protein sequence ID" value="MRN56085.1"/>
    <property type="molecule type" value="Genomic_DNA"/>
</dbReference>
<proteinExistence type="predicted"/>
<keyword evidence="3" id="KW-1185">Reference proteome</keyword>
<dbReference type="Proteomes" id="UP000463051">
    <property type="component" value="Unassembled WGS sequence"/>
</dbReference>
<name>A0A7X2H9V1_9BACL</name>
<evidence type="ECO:0000313" key="2">
    <source>
        <dbReference type="EMBL" id="MRN56085.1"/>
    </source>
</evidence>
<reference evidence="2 3" key="1">
    <citation type="submission" date="2019-11" db="EMBL/GenBank/DDBJ databases">
        <title>Paenibacillus monticola sp. nov., a novel PGPR strain isolated from mountain sample in China.</title>
        <authorList>
            <person name="Zhao Q."/>
            <person name="Li H.-P."/>
            <person name="Zhang J.-L."/>
        </authorList>
    </citation>
    <scope>NUCLEOTIDE SEQUENCE [LARGE SCALE GENOMIC DNA]</scope>
    <source>
        <strain evidence="2 3">LC-T2</strain>
    </source>
</reference>
<sequence>MKYALLGSMFCRIAYSALAAYSQGSSNSLPLNVYDILEQGGVYTFESREDFHHALPVESFYPWNSYGLSLIPRERDGYKTLPNKSKSSLYSLLQTANYQAQKANGGTVGMGLQTRRQLCQRKNPLLLLVVLRKD</sequence>
<evidence type="ECO:0000313" key="3">
    <source>
        <dbReference type="Proteomes" id="UP000463051"/>
    </source>
</evidence>